<evidence type="ECO:0000313" key="3">
    <source>
        <dbReference type="Proteomes" id="UP000694415"/>
    </source>
</evidence>
<keyword evidence="3" id="KW-1185">Reference proteome</keyword>
<name>A0A8C6IH06_MUSSI</name>
<proteinExistence type="predicted"/>
<reference evidence="2" key="1">
    <citation type="submission" date="2025-08" db="UniProtKB">
        <authorList>
            <consortium name="Ensembl"/>
        </authorList>
    </citation>
    <scope>IDENTIFICATION</scope>
</reference>
<keyword evidence="1" id="KW-1133">Transmembrane helix</keyword>
<accession>A0A8C6IH06</accession>
<dbReference type="Ensembl" id="ENSMSIT00000046225.1">
    <property type="protein sequence ID" value="ENSMSIP00000036675.1"/>
    <property type="gene ID" value="ENSMSIG00000030539.1"/>
</dbReference>
<keyword evidence="1" id="KW-0812">Transmembrane</keyword>
<sequence length="103" mass="11844">MCVRVCVCVFLVLFLSIELWLVCFLCLFGFFPILLTRLLSLSLSCRSQQLEYFLYIHFKCYPESSLYPPSTLLPYPPIPTSWPWCSPVLGHIKFASPMGLSSQ</sequence>
<evidence type="ECO:0000313" key="2">
    <source>
        <dbReference type="Ensembl" id="ENSMSIP00000036675.1"/>
    </source>
</evidence>
<dbReference type="Proteomes" id="UP000694415">
    <property type="component" value="Unplaced"/>
</dbReference>
<dbReference type="AlphaFoldDB" id="A0A8C6IH06"/>
<organism evidence="2 3">
    <name type="scientific">Mus spicilegus</name>
    <name type="common">Mound-building mouse</name>
    <dbReference type="NCBI Taxonomy" id="10103"/>
    <lineage>
        <taxon>Eukaryota</taxon>
        <taxon>Metazoa</taxon>
        <taxon>Chordata</taxon>
        <taxon>Craniata</taxon>
        <taxon>Vertebrata</taxon>
        <taxon>Euteleostomi</taxon>
        <taxon>Mammalia</taxon>
        <taxon>Eutheria</taxon>
        <taxon>Euarchontoglires</taxon>
        <taxon>Glires</taxon>
        <taxon>Rodentia</taxon>
        <taxon>Myomorpha</taxon>
        <taxon>Muroidea</taxon>
        <taxon>Muridae</taxon>
        <taxon>Murinae</taxon>
        <taxon>Mus</taxon>
        <taxon>Mus</taxon>
    </lineage>
</organism>
<keyword evidence="1" id="KW-0472">Membrane</keyword>
<protein>
    <submittedName>
        <fullName evidence="2">Uncharacterized protein</fullName>
    </submittedName>
</protein>
<evidence type="ECO:0000256" key="1">
    <source>
        <dbReference type="SAM" id="Phobius"/>
    </source>
</evidence>
<feature type="transmembrane region" description="Helical" evidence="1">
    <location>
        <begin position="7"/>
        <end position="35"/>
    </location>
</feature>
<reference evidence="2" key="2">
    <citation type="submission" date="2025-09" db="UniProtKB">
        <authorList>
            <consortium name="Ensembl"/>
        </authorList>
    </citation>
    <scope>IDENTIFICATION</scope>
</reference>